<dbReference type="Pfam" id="PF08868">
    <property type="entry name" value="YugN"/>
    <property type="match status" value="1"/>
</dbReference>
<organism evidence="1 2">
    <name type="scientific">Virgibacillus siamensis</name>
    <dbReference type="NCBI Taxonomy" id="480071"/>
    <lineage>
        <taxon>Bacteria</taxon>
        <taxon>Bacillati</taxon>
        <taxon>Bacillota</taxon>
        <taxon>Bacilli</taxon>
        <taxon>Bacillales</taxon>
        <taxon>Bacillaceae</taxon>
        <taxon>Virgibacillus</taxon>
    </lineage>
</organism>
<proteinExistence type="predicted"/>
<comment type="caution">
    <text evidence="1">The sequence shown here is derived from an EMBL/GenBank/DDBJ whole genome shotgun (WGS) entry which is preliminary data.</text>
</comment>
<dbReference type="Proteomes" id="UP001500866">
    <property type="component" value="Unassembled WGS sequence"/>
</dbReference>
<dbReference type="SUPFAM" id="SSF160755">
    <property type="entry name" value="YugN-like"/>
    <property type="match status" value="1"/>
</dbReference>
<sequence length="138" mass="15849">MIELQTELEGKRTYYRNMAKHSKKLGYCLGGCWDYHKGCLDGLLWREAGESIYLRMPFKVLKGELDRPDAYIQFETPYVIKHVVNTGLDKNANALGAASGFSQFQEPLDQDGLIRDKNEWEDLGEQTISRIMEHVSFA</sequence>
<keyword evidence="2" id="KW-1185">Reference proteome</keyword>
<dbReference type="InterPro" id="IPR036491">
    <property type="entry name" value="YugN-like_sf"/>
</dbReference>
<accession>A0ABN1FWJ6</accession>
<dbReference type="EMBL" id="BAAADS010000009">
    <property type="protein sequence ID" value="GAA0599226.1"/>
    <property type="molecule type" value="Genomic_DNA"/>
</dbReference>
<dbReference type="InterPro" id="IPR014967">
    <property type="entry name" value="Uncharacterised_YugN-like"/>
</dbReference>
<protein>
    <recommendedName>
        <fullName evidence="3">YugN-like family protein</fullName>
    </recommendedName>
</protein>
<dbReference type="Gene3D" id="3.30.310.100">
    <property type="entry name" value="YugN-like"/>
    <property type="match status" value="1"/>
</dbReference>
<gene>
    <name evidence="1" type="ORF">GCM10009001_14380</name>
</gene>
<evidence type="ECO:0000313" key="1">
    <source>
        <dbReference type="EMBL" id="GAA0599226.1"/>
    </source>
</evidence>
<dbReference type="RefSeq" id="WP_343811602.1">
    <property type="nucleotide sequence ID" value="NZ_BAAADS010000009.1"/>
</dbReference>
<evidence type="ECO:0000313" key="2">
    <source>
        <dbReference type="Proteomes" id="UP001500866"/>
    </source>
</evidence>
<reference evidence="1 2" key="1">
    <citation type="journal article" date="2019" name="Int. J. Syst. Evol. Microbiol.">
        <title>The Global Catalogue of Microorganisms (GCM) 10K type strain sequencing project: providing services to taxonomists for standard genome sequencing and annotation.</title>
        <authorList>
            <consortium name="The Broad Institute Genomics Platform"/>
            <consortium name="The Broad Institute Genome Sequencing Center for Infectious Disease"/>
            <person name="Wu L."/>
            <person name="Ma J."/>
        </authorList>
    </citation>
    <scope>NUCLEOTIDE SEQUENCE [LARGE SCALE GENOMIC DNA]</scope>
    <source>
        <strain evidence="1 2">JCM 15395</strain>
    </source>
</reference>
<name>A0ABN1FWJ6_9BACI</name>
<evidence type="ECO:0008006" key="3">
    <source>
        <dbReference type="Google" id="ProtNLM"/>
    </source>
</evidence>